<comment type="subcellular location">
    <subcellularLocation>
        <location evidence="1">Cell outer membrane</location>
    </subcellularLocation>
</comment>
<dbReference type="RefSeq" id="WP_019598405.1">
    <property type="nucleotide sequence ID" value="NZ_FNQC01000009.1"/>
</dbReference>
<feature type="chain" id="PRO_5047160473" evidence="6">
    <location>
        <begin position="23"/>
        <end position="585"/>
    </location>
</feature>
<dbReference type="InterPro" id="IPR012944">
    <property type="entry name" value="SusD_RagB_dom"/>
</dbReference>
<organism evidence="9 10">
    <name type="scientific">Rhodonellum ikkaensis</name>
    <dbReference type="NCBI Taxonomy" id="336829"/>
    <lineage>
        <taxon>Bacteria</taxon>
        <taxon>Pseudomonadati</taxon>
        <taxon>Bacteroidota</taxon>
        <taxon>Cytophagia</taxon>
        <taxon>Cytophagales</taxon>
        <taxon>Cytophagaceae</taxon>
        <taxon>Rhodonellum</taxon>
    </lineage>
</organism>
<dbReference type="SUPFAM" id="SSF48452">
    <property type="entry name" value="TPR-like"/>
    <property type="match status" value="1"/>
</dbReference>
<feature type="domain" description="SusD-like N-terminal" evidence="8">
    <location>
        <begin position="98"/>
        <end position="232"/>
    </location>
</feature>
<dbReference type="Pfam" id="PF14322">
    <property type="entry name" value="SusD-like_3"/>
    <property type="match status" value="1"/>
</dbReference>
<protein>
    <submittedName>
        <fullName evidence="9">Starch-binding associating with outer membrane</fullName>
    </submittedName>
</protein>
<evidence type="ECO:0000256" key="1">
    <source>
        <dbReference type="ARBA" id="ARBA00004442"/>
    </source>
</evidence>
<evidence type="ECO:0000256" key="4">
    <source>
        <dbReference type="ARBA" id="ARBA00023136"/>
    </source>
</evidence>
<keyword evidence="4" id="KW-0472">Membrane</keyword>
<feature type="signal peptide" evidence="6">
    <location>
        <begin position="1"/>
        <end position="22"/>
    </location>
</feature>
<keyword evidence="5" id="KW-0998">Cell outer membrane</keyword>
<evidence type="ECO:0000259" key="8">
    <source>
        <dbReference type="Pfam" id="PF14322"/>
    </source>
</evidence>
<name>A0A1H3RSX7_9BACT</name>
<evidence type="ECO:0000313" key="10">
    <source>
        <dbReference type="Proteomes" id="UP000199663"/>
    </source>
</evidence>
<evidence type="ECO:0000256" key="3">
    <source>
        <dbReference type="ARBA" id="ARBA00022729"/>
    </source>
</evidence>
<comment type="similarity">
    <text evidence="2">Belongs to the SusD family.</text>
</comment>
<dbReference type="EMBL" id="FNQC01000009">
    <property type="protein sequence ID" value="SDZ28786.1"/>
    <property type="molecule type" value="Genomic_DNA"/>
</dbReference>
<proteinExistence type="inferred from homology"/>
<reference evidence="9 10" key="1">
    <citation type="submission" date="2016-10" db="EMBL/GenBank/DDBJ databases">
        <authorList>
            <person name="Varghese N."/>
            <person name="Submissions S."/>
        </authorList>
    </citation>
    <scope>NUCLEOTIDE SEQUENCE [LARGE SCALE GENOMIC DNA]</scope>
    <source>
        <strain evidence="9 10">DSM 17997</strain>
    </source>
</reference>
<evidence type="ECO:0000256" key="6">
    <source>
        <dbReference type="SAM" id="SignalP"/>
    </source>
</evidence>
<sequence length="585" mass="65176">MKRVYKSILAVIISLAGLSSCADYLEVTPISSFGPDYVFSNVTNTSKALAGVYATLGGDNGYGIRLSMYYPLDDDIMMGQGGNPYPDNERRDIAHYNVQPSNTQLRLPFNQLYVGVERANICINEIPKMAMYETGTAFEKRELRRLHGEALVLRAQLYFELIRNWGDIPAQFEPSSLQTDLFSERMDRDLIYDRLLNDLSEASNLLPFATPGSSSERISQGAARALRAKIALFRGGYSLRLDRQMKRSADYLSFYNIARDEALAVIQSGAHNLNPSFENVFREGILSKRTEPNGEILWDVAMTGGSSQFGDSKLGYYNGPRWNNIGNSALTILPTFFYAFDENDQRRDVTVVPYNINQDYTLVAKTLQTLVDGKFRRDWITNPVSVNSNAQYFGVNWPMIRYSDVLLMFAEAENELNNGPTPAAIAALESVRTRAFGGDAGLIGATPSDYQGFFEALVNERAFELAGEGVRKYDLIRWNLLDAKLNETKAKLAEMASRTGQYSNLPSLMYYEAGANSMNWLNSFYQPQPVVAPAGSASVSWAGNGINTTILTFYAIGFTPGKSELLPLHTSVTDANPKLKQEYGY</sequence>
<dbReference type="Gene3D" id="1.25.40.390">
    <property type="match status" value="1"/>
</dbReference>
<dbReference type="Pfam" id="PF07980">
    <property type="entry name" value="SusD_RagB"/>
    <property type="match status" value="1"/>
</dbReference>
<gene>
    <name evidence="9" type="ORF">SAMN05444412_10994</name>
</gene>
<evidence type="ECO:0000313" key="9">
    <source>
        <dbReference type="EMBL" id="SDZ28786.1"/>
    </source>
</evidence>
<feature type="domain" description="RagB/SusD" evidence="7">
    <location>
        <begin position="377"/>
        <end position="585"/>
    </location>
</feature>
<accession>A0A1H3RSX7</accession>
<evidence type="ECO:0000256" key="2">
    <source>
        <dbReference type="ARBA" id="ARBA00006275"/>
    </source>
</evidence>
<dbReference type="Proteomes" id="UP000199663">
    <property type="component" value="Unassembled WGS sequence"/>
</dbReference>
<dbReference type="InterPro" id="IPR033985">
    <property type="entry name" value="SusD-like_N"/>
</dbReference>
<dbReference type="PROSITE" id="PS51257">
    <property type="entry name" value="PROKAR_LIPOPROTEIN"/>
    <property type="match status" value="1"/>
</dbReference>
<keyword evidence="10" id="KW-1185">Reference proteome</keyword>
<evidence type="ECO:0000259" key="7">
    <source>
        <dbReference type="Pfam" id="PF07980"/>
    </source>
</evidence>
<comment type="caution">
    <text evidence="9">The sequence shown here is derived from an EMBL/GenBank/DDBJ whole genome shotgun (WGS) entry which is preliminary data.</text>
</comment>
<evidence type="ECO:0000256" key="5">
    <source>
        <dbReference type="ARBA" id="ARBA00023237"/>
    </source>
</evidence>
<dbReference type="InterPro" id="IPR011990">
    <property type="entry name" value="TPR-like_helical_dom_sf"/>
</dbReference>
<keyword evidence="3 6" id="KW-0732">Signal</keyword>